<dbReference type="GO" id="GO:0051260">
    <property type="term" value="P:protein homooligomerization"/>
    <property type="evidence" value="ECO:0007669"/>
    <property type="project" value="InterPro"/>
</dbReference>
<dbReference type="InterPro" id="IPR043502">
    <property type="entry name" value="DNA/RNA_pol_sf"/>
</dbReference>
<organism evidence="3 4">
    <name type="scientific">Mytilus coruscus</name>
    <name type="common">Sea mussel</name>
    <dbReference type="NCBI Taxonomy" id="42192"/>
    <lineage>
        <taxon>Eukaryota</taxon>
        <taxon>Metazoa</taxon>
        <taxon>Spiralia</taxon>
        <taxon>Lophotrochozoa</taxon>
        <taxon>Mollusca</taxon>
        <taxon>Bivalvia</taxon>
        <taxon>Autobranchia</taxon>
        <taxon>Pteriomorphia</taxon>
        <taxon>Mytilida</taxon>
        <taxon>Mytiloidea</taxon>
        <taxon>Mytilidae</taxon>
        <taxon>Mytilinae</taxon>
        <taxon>Mytilus</taxon>
    </lineage>
</organism>
<dbReference type="Pfam" id="PF02214">
    <property type="entry name" value="BTB_2"/>
    <property type="match status" value="1"/>
</dbReference>
<accession>A0A6J8EUG0</accession>
<evidence type="ECO:0000313" key="3">
    <source>
        <dbReference type="EMBL" id="CAC5423342.1"/>
    </source>
</evidence>
<protein>
    <recommendedName>
        <fullName evidence="2">Potassium channel tetramerisation-type BTB domain-containing protein</fullName>
    </recommendedName>
</protein>
<dbReference type="SUPFAM" id="SSF54695">
    <property type="entry name" value="POZ domain"/>
    <property type="match status" value="1"/>
</dbReference>
<evidence type="ECO:0000259" key="2">
    <source>
        <dbReference type="Pfam" id="PF02214"/>
    </source>
</evidence>
<dbReference type="SUPFAM" id="SSF56672">
    <property type="entry name" value="DNA/RNA polymerases"/>
    <property type="match status" value="1"/>
</dbReference>
<keyword evidence="4" id="KW-1185">Reference proteome</keyword>
<dbReference type="Gene3D" id="3.30.710.10">
    <property type="entry name" value="Potassium Channel Kv1.1, Chain A"/>
    <property type="match status" value="1"/>
</dbReference>
<feature type="domain" description="Potassium channel tetramerisation-type BTB" evidence="2">
    <location>
        <begin position="395"/>
        <end position="484"/>
    </location>
</feature>
<reference evidence="3 4" key="1">
    <citation type="submission" date="2020-06" db="EMBL/GenBank/DDBJ databases">
        <authorList>
            <person name="Li R."/>
            <person name="Bekaert M."/>
        </authorList>
    </citation>
    <scope>NUCLEOTIDE SEQUENCE [LARGE SCALE GENOMIC DNA]</scope>
    <source>
        <strain evidence="4">wild</strain>
    </source>
</reference>
<feature type="region of interest" description="Disordered" evidence="1">
    <location>
        <begin position="274"/>
        <end position="305"/>
    </location>
</feature>
<feature type="compositionally biased region" description="Polar residues" evidence="1">
    <location>
        <begin position="288"/>
        <end position="300"/>
    </location>
</feature>
<gene>
    <name evidence="3" type="ORF">MCOR_55317</name>
</gene>
<dbReference type="InterPro" id="IPR003131">
    <property type="entry name" value="T1-type_BTB"/>
</dbReference>
<evidence type="ECO:0000256" key="1">
    <source>
        <dbReference type="SAM" id="MobiDB-lite"/>
    </source>
</evidence>
<feature type="region of interest" description="Disordered" evidence="1">
    <location>
        <begin position="338"/>
        <end position="357"/>
    </location>
</feature>
<dbReference type="PANTHER" id="PTHR14499:SF136">
    <property type="entry name" value="GH08630P"/>
    <property type="match status" value="1"/>
</dbReference>
<dbReference type="PANTHER" id="PTHR14499">
    <property type="entry name" value="POTASSIUM CHANNEL TETRAMERIZATION DOMAIN-CONTAINING"/>
    <property type="match status" value="1"/>
</dbReference>
<dbReference type="EMBL" id="CACVKT020009761">
    <property type="protein sequence ID" value="CAC5423342.1"/>
    <property type="molecule type" value="Genomic_DNA"/>
</dbReference>
<dbReference type="OrthoDB" id="6156608at2759"/>
<evidence type="ECO:0000313" key="4">
    <source>
        <dbReference type="Proteomes" id="UP000507470"/>
    </source>
</evidence>
<proteinExistence type="predicted"/>
<dbReference type="AlphaFoldDB" id="A0A6J8EUG0"/>
<feature type="compositionally biased region" description="Polar residues" evidence="1">
    <location>
        <begin position="339"/>
        <end position="357"/>
    </location>
</feature>
<dbReference type="Gene3D" id="3.10.10.10">
    <property type="entry name" value="HIV Type 1 Reverse Transcriptase, subunit A, domain 1"/>
    <property type="match status" value="1"/>
</dbReference>
<name>A0A6J8EUG0_MYTCO</name>
<dbReference type="Proteomes" id="UP000507470">
    <property type="component" value="Unassembled WGS sequence"/>
</dbReference>
<dbReference type="InterPro" id="IPR011333">
    <property type="entry name" value="SKP1/BTB/POZ_sf"/>
</dbReference>
<sequence>MEPTICRIAVAQDVLVPPEAEVIFPGKIVDSVVNIETGMVSAVSKFVNKTGLLMTHGLVQPENRVISLRLMNLTNKSCKIKKDTITAKMKNVEIKEIQVPEQDIDHDAFSKDPKDIGTTNVVEHTIDTGDARPMHIPTHRLPFSKLKMTEEEILEMAKRDIIEPGYGPWSFPVVLITQPKLRFMIDNRSLNKLRHPMGMLPMSPGGQRSVCVRQKDSGEETSVRAALWCESPLDPPIPPSYVTARTGWESNISHPSKIHAPHPIPCRVAATVVREPSPTPEEAEEPANSVSGETTLNPSLASDVEDGDVLDKLSIRVGPQDTLDIPSIPLLPIRVEEPTPQSAAATPRLTQDSTEAASATEPARRVVWYHLASQRVTDVKLATWSNVQAGRVVLDIGVTKTSKATLRMEPSSLLAETVQEGSAMRPFLKDEYGSPMYFLDRDPAHFRHILNYLRLENQWSSQSLPHVVRYLYDLRAETDHFQLQGLYDHINRRITTLVESEYDVNL</sequence>